<dbReference type="Proteomes" id="UP000758155">
    <property type="component" value="Unassembled WGS sequence"/>
</dbReference>
<accession>A0A9P5C376</accession>
<evidence type="ECO:0000313" key="2">
    <source>
        <dbReference type="EMBL" id="KAF3044301.1"/>
    </source>
</evidence>
<evidence type="ECO:0000313" key="3">
    <source>
        <dbReference type="Proteomes" id="UP000758155"/>
    </source>
</evidence>
<evidence type="ECO:0008006" key="4">
    <source>
        <dbReference type="Google" id="ProtNLM"/>
    </source>
</evidence>
<comment type="caution">
    <text evidence="2">The sequence shown here is derived from an EMBL/GenBank/DDBJ whole genome shotgun (WGS) entry which is preliminary data.</text>
</comment>
<dbReference type="Pfam" id="PF11374">
    <property type="entry name" value="DUF3176"/>
    <property type="match status" value="1"/>
</dbReference>
<feature type="transmembrane region" description="Helical" evidence="1">
    <location>
        <begin position="71"/>
        <end position="91"/>
    </location>
</feature>
<dbReference type="PANTHER" id="PTHR35394:SF5">
    <property type="entry name" value="DUF3176 DOMAIN-CONTAINING PROTEIN"/>
    <property type="match status" value="1"/>
</dbReference>
<keyword evidence="3" id="KW-1185">Reference proteome</keyword>
<sequence length="676" mass="75449">MPGKFPPPLRPQRCCLPADSQIQAEDGRTSFDSTHSVSTKKSSLDLTQRLEKKLATFNASNNIFKRWIFELLCWATSAVCLSAVVAIYSRVNGKNQSPQAEVLLSWVNVLGKIAAAALIVPTSEALGQLKWNWFHESRAMWDFEIFDKASRGPWGAIMLLFRTKGRSLAAFGAVLILLLLAIDTFLQQVVDYPERWQRSITPGVIPRVVKYKPYSPPQFFQHEEQLMFQAELRPLVQGFLYSNGSEPYPFGNGTRPDIPLICPTSNCTWPEYETLAVCSRCEEVSASLDVTQTCLNTTIDWSPDWTGPLASVPYLQGNVCGYFLNASSDTPILLSGYVAGNGGSNVTSGQALLVRTVPLTDYDTKEPLYGGGSVRFKTVRNPILDGLIASTTNGVSGVYQSEPPDIHECILSWCVQTIRSAYSWGVYEETITSEFWDTSSDPTPWPWRVWESKTGLTLDYESDVALNLSASGPTYGLDNSTLQEIVTLFDDIFPSFYAANSTTAVPLLRYKNYPNGPWTRTLDFNPWLAPNNITQHMRRLAWSMTNVMRSSSSKEMFSGNAYTIDTYVSVKWEWLIFPFVLLLLSLAFLVSTMVKTSKDTTTGVWKTSAMPTLIYGLPEGTREKFSANPSWGGLHGDTRRVRIRLLPNSGWRVSGQTILRSPSLPARENQPPPGWI</sequence>
<name>A0A9P5C376_9PLEO</name>
<protein>
    <recommendedName>
        <fullName evidence="4">DUF3176 domain containing protein</fullName>
    </recommendedName>
</protein>
<reference evidence="2" key="1">
    <citation type="submission" date="2019-04" db="EMBL/GenBank/DDBJ databases">
        <title>Sequencing of skin fungus with MAO and IRED activity.</title>
        <authorList>
            <person name="Marsaioli A.J."/>
            <person name="Bonatto J.M.C."/>
            <person name="Reis Junior O."/>
        </authorList>
    </citation>
    <scope>NUCLEOTIDE SEQUENCE</scope>
    <source>
        <strain evidence="2">28M1</strain>
    </source>
</reference>
<organism evidence="2 3">
    <name type="scientific">Didymella heteroderae</name>
    <dbReference type="NCBI Taxonomy" id="1769908"/>
    <lineage>
        <taxon>Eukaryota</taxon>
        <taxon>Fungi</taxon>
        <taxon>Dikarya</taxon>
        <taxon>Ascomycota</taxon>
        <taxon>Pezizomycotina</taxon>
        <taxon>Dothideomycetes</taxon>
        <taxon>Pleosporomycetidae</taxon>
        <taxon>Pleosporales</taxon>
        <taxon>Pleosporineae</taxon>
        <taxon>Didymellaceae</taxon>
        <taxon>Didymella</taxon>
    </lineage>
</organism>
<keyword evidence="1" id="KW-1133">Transmembrane helix</keyword>
<feature type="transmembrane region" description="Helical" evidence="1">
    <location>
        <begin position="168"/>
        <end position="186"/>
    </location>
</feature>
<proteinExistence type="predicted"/>
<dbReference type="InterPro" id="IPR021514">
    <property type="entry name" value="DUF3176"/>
</dbReference>
<keyword evidence="1" id="KW-0472">Membrane</keyword>
<dbReference type="PANTHER" id="PTHR35394">
    <property type="entry name" value="DUF3176 DOMAIN-CONTAINING PROTEIN"/>
    <property type="match status" value="1"/>
</dbReference>
<keyword evidence="1" id="KW-0812">Transmembrane</keyword>
<gene>
    <name evidence="2" type="ORF">E8E12_006608</name>
</gene>
<dbReference type="OrthoDB" id="5376804at2759"/>
<evidence type="ECO:0000256" key="1">
    <source>
        <dbReference type="SAM" id="Phobius"/>
    </source>
</evidence>
<dbReference type="EMBL" id="SWKV01000009">
    <property type="protein sequence ID" value="KAF3044301.1"/>
    <property type="molecule type" value="Genomic_DNA"/>
</dbReference>
<feature type="transmembrane region" description="Helical" evidence="1">
    <location>
        <begin position="572"/>
        <end position="590"/>
    </location>
</feature>
<dbReference type="AlphaFoldDB" id="A0A9P5C376"/>